<reference evidence="1 2" key="1">
    <citation type="submission" date="2020-12" db="EMBL/GenBank/DDBJ databases">
        <title>De novo assembly of Tibetan sheep genome.</title>
        <authorList>
            <person name="Li X."/>
        </authorList>
    </citation>
    <scope>NUCLEOTIDE SEQUENCE [LARGE SCALE GENOMIC DNA]</scope>
    <source>
        <tissue evidence="1">Heart</tissue>
    </source>
</reference>
<gene>
    <name evidence="1" type="ORF">JEQ12_007062</name>
</gene>
<evidence type="ECO:0000313" key="1">
    <source>
        <dbReference type="EMBL" id="KAG5198466.1"/>
    </source>
</evidence>
<accession>A0A835ZX98</accession>
<proteinExistence type="predicted"/>
<evidence type="ECO:0000313" key="2">
    <source>
        <dbReference type="Proteomes" id="UP000664991"/>
    </source>
</evidence>
<dbReference type="EMBL" id="JAEMGP010000017">
    <property type="protein sequence ID" value="KAG5198466.1"/>
    <property type="molecule type" value="Genomic_DNA"/>
</dbReference>
<protein>
    <submittedName>
        <fullName evidence="1">Uncharacterized protein</fullName>
    </submittedName>
</protein>
<comment type="caution">
    <text evidence="1">The sequence shown here is derived from an EMBL/GenBank/DDBJ whole genome shotgun (WGS) entry which is preliminary data.</text>
</comment>
<name>A0A835ZX98_SHEEP</name>
<sequence>MYLADLEIGFDAEKASYFASPNLEGIVFLMTFGKVTVETFCTFKLNRYALRVKIPVPGKASDHLPYTYVSHGCCACQSQLTLEITWLEYCALSPDRHIRVSEEGLLTSVNVTNGTTGLNATRDGSQQQGEKTALDQCLQEENQKKVFVFIRHRSVLYLSISLRFILRTPLQIALNARMMNGGVVRLKYSEYKPHGANHG</sequence>
<organism evidence="1 2">
    <name type="scientific">Ovis aries</name>
    <name type="common">Sheep</name>
    <dbReference type="NCBI Taxonomy" id="9940"/>
    <lineage>
        <taxon>Eukaryota</taxon>
        <taxon>Metazoa</taxon>
        <taxon>Chordata</taxon>
        <taxon>Craniata</taxon>
        <taxon>Vertebrata</taxon>
        <taxon>Euteleostomi</taxon>
        <taxon>Mammalia</taxon>
        <taxon>Eutheria</taxon>
        <taxon>Laurasiatheria</taxon>
        <taxon>Artiodactyla</taxon>
        <taxon>Ruminantia</taxon>
        <taxon>Pecora</taxon>
        <taxon>Bovidae</taxon>
        <taxon>Caprinae</taxon>
        <taxon>Ovis</taxon>
    </lineage>
</organism>
<dbReference type="Proteomes" id="UP000664991">
    <property type="component" value="Chromosome 17"/>
</dbReference>
<dbReference type="AlphaFoldDB" id="A0A835ZX98"/>